<dbReference type="Proteomes" id="UP001295423">
    <property type="component" value="Unassembled WGS sequence"/>
</dbReference>
<sequence length="170" mass="18832">MIPTSVASRQCRSLASRQVINRFTSQSQNKTQLVRRWQSSSEKPADTPPPTVQNLALASVLAGFTFFVFTYSMNSVGKSDAENDPLAQLKEEAQDARVSKANEHKKRLTPQEIAALESGMTGAYDKNAKVEVAVAAPAEIAELEEQGLKVFQSKQGGEEKKKKPWWRFGF</sequence>
<reference evidence="2" key="1">
    <citation type="submission" date="2023-08" db="EMBL/GenBank/DDBJ databases">
        <authorList>
            <person name="Audoor S."/>
            <person name="Bilcke G."/>
        </authorList>
    </citation>
    <scope>NUCLEOTIDE SEQUENCE</scope>
</reference>
<dbReference type="EMBL" id="CAKOGP040001112">
    <property type="protein sequence ID" value="CAJ1942248.1"/>
    <property type="molecule type" value="Genomic_DNA"/>
</dbReference>
<evidence type="ECO:0000256" key="1">
    <source>
        <dbReference type="SAM" id="MobiDB-lite"/>
    </source>
</evidence>
<evidence type="ECO:0000313" key="2">
    <source>
        <dbReference type="EMBL" id="CAJ1942248.1"/>
    </source>
</evidence>
<gene>
    <name evidence="2" type="ORF">CYCCA115_LOCUS7852</name>
</gene>
<keyword evidence="3" id="KW-1185">Reference proteome</keyword>
<name>A0AAD2FIK8_9STRA</name>
<protein>
    <submittedName>
        <fullName evidence="2">Uncharacterized protein</fullName>
    </submittedName>
</protein>
<evidence type="ECO:0000313" key="3">
    <source>
        <dbReference type="Proteomes" id="UP001295423"/>
    </source>
</evidence>
<organism evidence="2 3">
    <name type="scientific">Cylindrotheca closterium</name>
    <dbReference type="NCBI Taxonomy" id="2856"/>
    <lineage>
        <taxon>Eukaryota</taxon>
        <taxon>Sar</taxon>
        <taxon>Stramenopiles</taxon>
        <taxon>Ochrophyta</taxon>
        <taxon>Bacillariophyta</taxon>
        <taxon>Bacillariophyceae</taxon>
        <taxon>Bacillariophycidae</taxon>
        <taxon>Bacillariales</taxon>
        <taxon>Bacillariaceae</taxon>
        <taxon>Cylindrotheca</taxon>
    </lineage>
</organism>
<proteinExistence type="predicted"/>
<feature type="region of interest" description="Disordered" evidence="1">
    <location>
        <begin position="30"/>
        <end position="50"/>
    </location>
</feature>
<feature type="compositionally biased region" description="Polar residues" evidence="1">
    <location>
        <begin position="30"/>
        <end position="42"/>
    </location>
</feature>
<comment type="caution">
    <text evidence="2">The sequence shown here is derived from an EMBL/GenBank/DDBJ whole genome shotgun (WGS) entry which is preliminary data.</text>
</comment>
<dbReference type="AlphaFoldDB" id="A0AAD2FIK8"/>
<accession>A0AAD2FIK8</accession>